<dbReference type="GO" id="GO:0000049">
    <property type="term" value="F:tRNA binding"/>
    <property type="evidence" value="ECO:0007669"/>
    <property type="project" value="UniProtKB-UniRule"/>
</dbReference>
<evidence type="ECO:0000256" key="4">
    <source>
        <dbReference type="SAM" id="MobiDB-lite"/>
    </source>
</evidence>
<accession>A0A8K0JP92</accession>
<reference evidence="6" key="1">
    <citation type="submission" date="2020-04" db="EMBL/GenBank/DDBJ databases">
        <title>Analysis of mating type loci in Filobasidium floriforme.</title>
        <authorList>
            <person name="Nowrousian M."/>
        </authorList>
    </citation>
    <scope>NUCLEOTIDE SEQUENCE</scope>
    <source>
        <strain evidence="6">CBS 6242</strain>
    </source>
</reference>
<dbReference type="InterPro" id="IPR051270">
    <property type="entry name" value="Tyrosine-tRNA_ligase_regulator"/>
</dbReference>
<dbReference type="CDD" id="cd02799">
    <property type="entry name" value="tRNA_bind_EMAP-II_like"/>
    <property type="match status" value="1"/>
</dbReference>
<feature type="region of interest" description="Disordered" evidence="4">
    <location>
        <begin position="154"/>
        <end position="240"/>
    </location>
</feature>
<evidence type="ECO:0000313" key="7">
    <source>
        <dbReference type="Proteomes" id="UP000812966"/>
    </source>
</evidence>
<dbReference type="InterPro" id="IPR012340">
    <property type="entry name" value="NA-bd_OB-fold"/>
</dbReference>
<dbReference type="AlphaFoldDB" id="A0A8K0JP92"/>
<feature type="domain" description="TRNA-binding" evidence="5">
    <location>
        <begin position="237"/>
        <end position="343"/>
    </location>
</feature>
<keyword evidence="2 3" id="KW-0694">RNA-binding</keyword>
<sequence>MLSNLLRPGRIVPHRIIVNQQYRMTSNKSFMDKVLALRPDMAGADEKEKATISSLMSEASKLSSDIQALDAKLTSLTYLHSLQPTLADVALYTELHGEMSRMERERYYTLPAVTRYYNHIQHLQPVNEARTLLRDTPFLLVEFDLDNMPPIERKVEVKEKKPKKEGAKVAENESKKAKSADKAASPVTKLEDKPAASEEPASADQPKKQKKEKKEKAPQPTESKKGKPAAEPAGPPMPSMIDLRVGKVLEVSRHPDADSLYVEKIDIGEETGPRTVCSGLVKYMKEEEILGQSLVIVCNLKPATMRGVKSYAMLLCASSADGKDGGLEFVKPPAESQPGERIYFEGEKYENQTPETQLNPKKKIFETIQPNFTTLDSLEACWIDPETKSVHKIRTQHGVCKVANLVGASLS</sequence>
<dbReference type="CDD" id="cd10289">
    <property type="entry name" value="GST_C_AaRS_like"/>
    <property type="match status" value="1"/>
</dbReference>
<comment type="caution">
    <text evidence="6">The sequence shown here is derived from an EMBL/GenBank/DDBJ whole genome shotgun (WGS) entry which is preliminary data.</text>
</comment>
<evidence type="ECO:0000259" key="5">
    <source>
        <dbReference type="PROSITE" id="PS50886"/>
    </source>
</evidence>
<dbReference type="InterPro" id="IPR036282">
    <property type="entry name" value="Glutathione-S-Trfase_C_sf"/>
</dbReference>
<dbReference type="Gene3D" id="1.20.1050.130">
    <property type="match status" value="1"/>
</dbReference>
<feature type="compositionally biased region" description="Basic and acidic residues" evidence="4">
    <location>
        <begin position="212"/>
        <end position="225"/>
    </location>
</feature>
<proteinExistence type="predicted"/>
<dbReference type="GO" id="GO:0017102">
    <property type="term" value="C:methionyl glutamyl tRNA synthetase complex"/>
    <property type="evidence" value="ECO:0007669"/>
    <property type="project" value="TreeGrafter"/>
</dbReference>
<organism evidence="6 7">
    <name type="scientific">Filobasidium floriforme</name>
    <dbReference type="NCBI Taxonomy" id="5210"/>
    <lineage>
        <taxon>Eukaryota</taxon>
        <taxon>Fungi</taxon>
        <taxon>Dikarya</taxon>
        <taxon>Basidiomycota</taxon>
        <taxon>Agaricomycotina</taxon>
        <taxon>Tremellomycetes</taxon>
        <taxon>Filobasidiales</taxon>
        <taxon>Filobasidiaceae</taxon>
        <taxon>Filobasidium</taxon>
    </lineage>
</organism>
<dbReference type="SUPFAM" id="SSF47616">
    <property type="entry name" value="GST C-terminal domain-like"/>
    <property type="match status" value="1"/>
</dbReference>
<keyword evidence="7" id="KW-1185">Reference proteome</keyword>
<dbReference type="PROSITE" id="PS50886">
    <property type="entry name" value="TRBD"/>
    <property type="match status" value="1"/>
</dbReference>
<dbReference type="Pfam" id="PF01588">
    <property type="entry name" value="tRNA_bind"/>
    <property type="match status" value="1"/>
</dbReference>
<evidence type="ECO:0000256" key="2">
    <source>
        <dbReference type="ARBA" id="ARBA00022884"/>
    </source>
</evidence>
<evidence type="ECO:0000256" key="3">
    <source>
        <dbReference type="PROSITE-ProRule" id="PRU00209"/>
    </source>
</evidence>
<keyword evidence="1 3" id="KW-0820">tRNA-binding</keyword>
<dbReference type="SUPFAM" id="SSF50249">
    <property type="entry name" value="Nucleic acid-binding proteins"/>
    <property type="match status" value="1"/>
</dbReference>
<dbReference type="Gene3D" id="2.40.50.140">
    <property type="entry name" value="Nucleic acid-binding proteins"/>
    <property type="match status" value="1"/>
</dbReference>
<dbReference type="PANTHER" id="PTHR11586">
    <property type="entry name" value="TRNA-AMINOACYLATION COFACTOR ARC1 FAMILY MEMBER"/>
    <property type="match status" value="1"/>
</dbReference>
<dbReference type="EMBL" id="JABELV010000025">
    <property type="protein sequence ID" value="KAG7562779.1"/>
    <property type="molecule type" value="Genomic_DNA"/>
</dbReference>
<protein>
    <recommendedName>
        <fullName evidence="5">tRNA-binding domain-containing protein</fullName>
    </recommendedName>
</protein>
<evidence type="ECO:0000256" key="1">
    <source>
        <dbReference type="ARBA" id="ARBA00022555"/>
    </source>
</evidence>
<evidence type="ECO:0000313" key="6">
    <source>
        <dbReference type="EMBL" id="KAG7562779.1"/>
    </source>
</evidence>
<dbReference type="InterPro" id="IPR002547">
    <property type="entry name" value="tRNA-bd_dom"/>
</dbReference>
<feature type="compositionally biased region" description="Basic and acidic residues" evidence="4">
    <location>
        <begin position="154"/>
        <end position="181"/>
    </location>
</feature>
<gene>
    <name evidence="6" type="ORF">FFLO_01734</name>
</gene>
<dbReference type="PANTHER" id="PTHR11586:SF33">
    <property type="entry name" value="AMINOACYL TRNA SYNTHASE COMPLEX-INTERACTING MULTIFUNCTIONAL PROTEIN 1"/>
    <property type="match status" value="1"/>
</dbReference>
<name>A0A8K0JP92_9TREE</name>
<dbReference type="Proteomes" id="UP000812966">
    <property type="component" value="Unassembled WGS sequence"/>
</dbReference>